<keyword evidence="3 6" id="KW-1133">Transmembrane helix</keyword>
<comment type="subcellular location">
    <subcellularLocation>
        <location evidence="1">Membrane</location>
        <topology evidence="1">Multi-pass membrane protein</topology>
    </subcellularLocation>
</comment>
<comment type="caution">
    <text evidence="8">The sequence shown here is derived from an EMBL/GenBank/DDBJ whole genome shotgun (WGS) entry which is preliminary data.</text>
</comment>
<protein>
    <recommendedName>
        <fullName evidence="7">Wax synthase domain-containing protein</fullName>
    </recommendedName>
</protein>
<dbReference type="Proteomes" id="UP001444661">
    <property type="component" value="Unassembled WGS sequence"/>
</dbReference>
<accession>A0ABR1RQ05</accession>
<evidence type="ECO:0000256" key="6">
    <source>
        <dbReference type="SAM" id="Phobius"/>
    </source>
</evidence>
<evidence type="ECO:0000256" key="5">
    <source>
        <dbReference type="SAM" id="MobiDB-lite"/>
    </source>
</evidence>
<organism evidence="8 9">
    <name type="scientific">Apiospora rasikravindrae</name>
    <dbReference type="NCBI Taxonomy" id="990691"/>
    <lineage>
        <taxon>Eukaryota</taxon>
        <taxon>Fungi</taxon>
        <taxon>Dikarya</taxon>
        <taxon>Ascomycota</taxon>
        <taxon>Pezizomycotina</taxon>
        <taxon>Sordariomycetes</taxon>
        <taxon>Xylariomycetidae</taxon>
        <taxon>Amphisphaeriales</taxon>
        <taxon>Apiosporaceae</taxon>
        <taxon>Apiospora</taxon>
    </lineage>
</organism>
<evidence type="ECO:0000256" key="2">
    <source>
        <dbReference type="ARBA" id="ARBA00022692"/>
    </source>
</evidence>
<evidence type="ECO:0000259" key="7">
    <source>
        <dbReference type="Pfam" id="PF13813"/>
    </source>
</evidence>
<feature type="region of interest" description="Disordered" evidence="5">
    <location>
        <begin position="103"/>
        <end position="124"/>
    </location>
</feature>
<keyword evidence="4 6" id="KW-0472">Membrane</keyword>
<evidence type="ECO:0000313" key="9">
    <source>
        <dbReference type="Proteomes" id="UP001444661"/>
    </source>
</evidence>
<gene>
    <name evidence="8" type="ORF">PG993_014815</name>
</gene>
<keyword evidence="2 6" id="KW-0812">Transmembrane</keyword>
<keyword evidence="9" id="KW-1185">Reference proteome</keyword>
<evidence type="ECO:0000313" key="8">
    <source>
        <dbReference type="EMBL" id="KAK8016626.1"/>
    </source>
</evidence>
<reference evidence="8 9" key="1">
    <citation type="submission" date="2023-01" db="EMBL/GenBank/DDBJ databases">
        <title>Analysis of 21 Apiospora genomes using comparative genomics revels a genus with tremendous synthesis potential of carbohydrate active enzymes and secondary metabolites.</title>
        <authorList>
            <person name="Sorensen T."/>
        </authorList>
    </citation>
    <scope>NUCLEOTIDE SEQUENCE [LARGE SCALE GENOMIC DNA]</scope>
    <source>
        <strain evidence="8 9">CBS 33761</strain>
    </source>
</reference>
<sequence length="422" mass="47481">MSYHPLLDQAAVLVATSIIVGFTRADSLWRVACLPLLGILTWHCVFSCPVYINRSAWASAIGGYTISSFLHYFDVAVLSGWSFDGGGPLRDPVRRARVAVIPGSRDPKDSTSRGPVGRKSQDRYPQLSSISKRFKFGLAVFFSWRFVNTPQQVRNLPQLSPKLRASRTRFLSHTALTIVVCYLLLDIMDSSADAEVSAKFYTPEKVSVFSRISDVSLEELAMRLFAAAGLCTGLISFQRGVYSIAAFLCVATRVSDPDDWPPFNGPLTETYSLRCFWSTFWHQTNTHRLNAMSNFLLHDVLRLPRGTKLVRYLRIWLIFLISGIIHVVIDLASGKNVTVHIVLLPPRILTGWNPVNRYTRSQPNTQKPVKLWQRCVGWSWLGLWMAWTAPAYLYPIMAQEESEKNGGVVPVSMLGYSKRIMG</sequence>
<evidence type="ECO:0000256" key="1">
    <source>
        <dbReference type="ARBA" id="ARBA00004141"/>
    </source>
</evidence>
<evidence type="ECO:0000256" key="4">
    <source>
        <dbReference type="ARBA" id="ARBA00023136"/>
    </source>
</evidence>
<feature type="transmembrane region" description="Helical" evidence="6">
    <location>
        <begin position="377"/>
        <end position="394"/>
    </location>
</feature>
<dbReference type="EMBL" id="JAQQWK010000014">
    <property type="protein sequence ID" value="KAK8016626.1"/>
    <property type="molecule type" value="Genomic_DNA"/>
</dbReference>
<dbReference type="Pfam" id="PF13813">
    <property type="entry name" value="MBOAT_2"/>
    <property type="match status" value="1"/>
</dbReference>
<proteinExistence type="predicted"/>
<name>A0ABR1RQ05_9PEZI</name>
<feature type="transmembrane region" description="Helical" evidence="6">
    <location>
        <begin position="312"/>
        <end position="329"/>
    </location>
</feature>
<feature type="domain" description="Wax synthase" evidence="7">
    <location>
        <begin position="260"/>
        <end position="336"/>
    </location>
</feature>
<dbReference type="InterPro" id="IPR032805">
    <property type="entry name" value="Wax_synthase_dom"/>
</dbReference>
<evidence type="ECO:0000256" key="3">
    <source>
        <dbReference type="ARBA" id="ARBA00022989"/>
    </source>
</evidence>